<dbReference type="SUPFAM" id="SSF48431">
    <property type="entry name" value="Lipovitellin-phosvitin complex, superhelical domain"/>
    <property type="match status" value="1"/>
</dbReference>
<dbReference type="AlphaFoldDB" id="A0A5C6ATD5"/>
<dbReference type="InterPro" id="IPR036909">
    <property type="entry name" value="Cyt_c-like_dom_sf"/>
</dbReference>
<dbReference type="PANTHER" id="PTHR33546">
    <property type="entry name" value="LARGE, MULTIFUNCTIONAL SECRETED PROTEIN-RELATED"/>
    <property type="match status" value="1"/>
</dbReference>
<dbReference type="SUPFAM" id="SSF49503">
    <property type="entry name" value="Cupredoxins"/>
    <property type="match status" value="1"/>
</dbReference>
<dbReference type="SUPFAM" id="SSF46626">
    <property type="entry name" value="Cytochrome c"/>
    <property type="match status" value="1"/>
</dbReference>
<name>A0A5C6ATD5_9BACT</name>
<dbReference type="PROSITE" id="PS00196">
    <property type="entry name" value="COPPER_BLUE"/>
    <property type="match status" value="1"/>
</dbReference>
<dbReference type="GO" id="GO:0020037">
    <property type="term" value="F:heme binding"/>
    <property type="evidence" value="ECO:0007669"/>
    <property type="project" value="InterPro"/>
</dbReference>
<dbReference type="PANTHER" id="PTHR33546:SF1">
    <property type="entry name" value="LARGE, MULTIFUNCTIONAL SECRETED PROTEIN"/>
    <property type="match status" value="1"/>
</dbReference>
<dbReference type="OrthoDB" id="9814063at2"/>
<evidence type="ECO:0000256" key="5">
    <source>
        <dbReference type="ARBA" id="ARBA00023004"/>
    </source>
</evidence>
<dbReference type="Pfam" id="PF00034">
    <property type="entry name" value="Cytochrom_C"/>
    <property type="match status" value="1"/>
</dbReference>
<dbReference type="EMBL" id="SJPN01000004">
    <property type="protein sequence ID" value="TWU02828.1"/>
    <property type="molecule type" value="Genomic_DNA"/>
</dbReference>
<dbReference type="InterPro" id="IPR000923">
    <property type="entry name" value="BlueCu_1"/>
</dbReference>
<gene>
    <name evidence="10" type="ORF">Pla52n_38880</name>
</gene>
<evidence type="ECO:0000256" key="2">
    <source>
        <dbReference type="ARBA" id="ARBA00022617"/>
    </source>
</evidence>
<dbReference type="PROSITE" id="PS51007">
    <property type="entry name" value="CYTC"/>
    <property type="match status" value="1"/>
</dbReference>
<dbReference type="NCBIfam" id="TIGR02603">
    <property type="entry name" value="CxxCH_TIGR02603"/>
    <property type="match status" value="1"/>
</dbReference>
<keyword evidence="5 7" id="KW-0408">Iron</keyword>
<dbReference type="InterPro" id="IPR028871">
    <property type="entry name" value="BlueCu_1_BS"/>
</dbReference>
<dbReference type="InterPro" id="IPR008972">
    <property type="entry name" value="Cupredoxin"/>
</dbReference>
<dbReference type="Gene3D" id="1.10.760.10">
    <property type="entry name" value="Cytochrome c-like domain"/>
    <property type="match status" value="1"/>
</dbReference>
<sequence length="644" mass="70002">MSKFAVLWIPVYFVAVVCAVPTTGRSDDTHSAHQHGDAKSAPVEAPTVFLDKSPRIVEYQLKRLDDTRLLMVPRQTDDPKYKPVYQAILGRSGMSPQYRIESVEALAKIDGTSQAAVLLDAIKSIKLDGRESQRTLDALTRMLLTQEPASLQSIADDLESVAADDSPEHASVAFAALTVAGLSDQAMTIADASDESNIAWANSIKLLPKADQRNASRDRLIRLIDSSESQSVSSAAIAALGELNDDPAANFAKLAPLVASDTLRNSAVRSLLRLPRGTADGALCQSTAEFLVGLAEKTPPADRTTDEFVDAMQLVDRLLAKVPADVAKTYRGRLNEVTVRVIKIRTVEEEMRYDVPYFAVEAGRPVQIVLENHDLMPHNLVITQPGKLKEVANAGLNVGPEGTNGLAYVPDSDDVIAATPMIQPDEVTRLTIDAPTEPGEYPYVCTFPQHWYRMYGVMVVVSDLEQWNKAPVEPKNPIGSNRAFVQAWTVDDLEDDIEAGLRGSTPAIGQKLFVEASCAGCHKIAGKGGVVGPELTDLWPRWKGDSVGILREILDPSHKIDPKYAMHLVLTVDGKTVSGILVKEDDEAVSLLTNPESKEPTVIAQDDIDDMVKSSTSMMPKALLDQYSKGEILELMGYLKSVAK</sequence>
<dbReference type="RefSeq" id="WP_146521085.1">
    <property type="nucleotide sequence ID" value="NZ_CP151726.1"/>
</dbReference>
<dbReference type="GO" id="GO:0009055">
    <property type="term" value="F:electron transfer activity"/>
    <property type="evidence" value="ECO:0007669"/>
    <property type="project" value="InterPro"/>
</dbReference>
<keyword evidence="2 7" id="KW-0349">Heme</keyword>
<evidence type="ECO:0000256" key="8">
    <source>
        <dbReference type="SAM" id="MobiDB-lite"/>
    </source>
</evidence>
<evidence type="ECO:0000256" key="6">
    <source>
        <dbReference type="ARBA" id="ARBA00023008"/>
    </source>
</evidence>
<feature type="compositionally biased region" description="Basic and acidic residues" evidence="8">
    <location>
        <begin position="25"/>
        <end position="38"/>
    </location>
</feature>
<reference evidence="10 11" key="1">
    <citation type="submission" date="2019-02" db="EMBL/GenBank/DDBJ databases">
        <title>Deep-cultivation of Planctomycetes and their phenomic and genomic characterization uncovers novel biology.</title>
        <authorList>
            <person name="Wiegand S."/>
            <person name="Jogler M."/>
            <person name="Boedeker C."/>
            <person name="Pinto D."/>
            <person name="Vollmers J."/>
            <person name="Rivas-Marin E."/>
            <person name="Kohn T."/>
            <person name="Peeters S.H."/>
            <person name="Heuer A."/>
            <person name="Rast P."/>
            <person name="Oberbeckmann S."/>
            <person name="Bunk B."/>
            <person name="Jeske O."/>
            <person name="Meyerdierks A."/>
            <person name="Storesund J.E."/>
            <person name="Kallscheuer N."/>
            <person name="Luecker S."/>
            <person name="Lage O.M."/>
            <person name="Pohl T."/>
            <person name="Merkel B.J."/>
            <person name="Hornburger P."/>
            <person name="Mueller R.-W."/>
            <person name="Bruemmer F."/>
            <person name="Labrenz M."/>
            <person name="Spormann A.M."/>
            <person name="Op Den Camp H."/>
            <person name="Overmann J."/>
            <person name="Amann R."/>
            <person name="Jetten M.S.M."/>
            <person name="Mascher T."/>
            <person name="Medema M.H."/>
            <person name="Devos D.P."/>
            <person name="Kaster A.-K."/>
            <person name="Ovreas L."/>
            <person name="Rohde M."/>
            <person name="Galperin M.Y."/>
            <person name="Jogler C."/>
        </authorList>
    </citation>
    <scope>NUCLEOTIDE SEQUENCE [LARGE SCALE GENOMIC DNA]</scope>
    <source>
        <strain evidence="10 11">Pla52n</strain>
    </source>
</reference>
<keyword evidence="1" id="KW-0813">Transport</keyword>
<evidence type="ECO:0000256" key="3">
    <source>
        <dbReference type="ARBA" id="ARBA00022723"/>
    </source>
</evidence>
<dbReference type="Proteomes" id="UP000320176">
    <property type="component" value="Unassembled WGS sequence"/>
</dbReference>
<keyword evidence="6" id="KW-0186">Copper</keyword>
<dbReference type="GO" id="GO:0005507">
    <property type="term" value="F:copper ion binding"/>
    <property type="evidence" value="ECO:0007669"/>
    <property type="project" value="InterPro"/>
</dbReference>
<feature type="region of interest" description="Disordered" evidence="8">
    <location>
        <begin position="25"/>
        <end position="44"/>
    </location>
</feature>
<evidence type="ECO:0000256" key="7">
    <source>
        <dbReference type="PROSITE-ProRule" id="PRU00433"/>
    </source>
</evidence>
<evidence type="ECO:0000313" key="11">
    <source>
        <dbReference type="Proteomes" id="UP000320176"/>
    </source>
</evidence>
<evidence type="ECO:0000256" key="1">
    <source>
        <dbReference type="ARBA" id="ARBA00022448"/>
    </source>
</evidence>
<comment type="caution">
    <text evidence="10">The sequence shown here is derived from an EMBL/GenBank/DDBJ whole genome shotgun (WGS) entry which is preliminary data.</text>
</comment>
<protein>
    <submittedName>
        <fullName evidence="10">Auracyanin-A</fullName>
    </submittedName>
</protein>
<organism evidence="10 11">
    <name type="scientific">Stieleria varia</name>
    <dbReference type="NCBI Taxonomy" id="2528005"/>
    <lineage>
        <taxon>Bacteria</taxon>
        <taxon>Pseudomonadati</taxon>
        <taxon>Planctomycetota</taxon>
        <taxon>Planctomycetia</taxon>
        <taxon>Pirellulales</taxon>
        <taxon>Pirellulaceae</taxon>
        <taxon>Stieleria</taxon>
    </lineage>
</organism>
<evidence type="ECO:0000256" key="4">
    <source>
        <dbReference type="ARBA" id="ARBA00022982"/>
    </source>
</evidence>
<dbReference type="InterPro" id="IPR013427">
    <property type="entry name" value="Haem-bd_dom_put"/>
</dbReference>
<dbReference type="CDD" id="cd04233">
    <property type="entry name" value="Auracyanin"/>
    <property type="match status" value="1"/>
</dbReference>
<keyword evidence="4" id="KW-0249">Electron transport</keyword>
<feature type="domain" description="Cytochrome c" evidence="9">
    <location>
        <begin position="504"/>
        <end position="643"/>
    </location>
</feature>
<keyword evidence="11" id="KW-1185">Reference proteome</keyword>
<dbReference type="Pfam" id="PF00127">
    <property type="entry name" value="Copper-bind"/>
    <property type="match status" value="1"/>
</dbReference>
<dbReference type="Gene3D" id="2.60.40.420">
    <property type="entry name" value="Cupredoxins - blue copper proteins"/>
    <property type="match status" value="1"/>
</dbReference>
<evidence type="ECO:0000259" key="9">
    <source>
        <dbReference type="PROSITE" id="PS51007"/>
    </source>
</evidence>
<evidence type="ECO:0000313" key="10">
    <source>
        <dbReference type="EMBL" id="TWU02828.1"/>
    </source>
</evidence>
<dbReference type="InterPro" id="IPR011030">
    <property type="entry name" value="Lipovitellin_superhlx_dom"/>
</dbReference>
<proteinExistence type="predicted"/>
<keyword evidence="3 7" id="KW-0479">Metal-binding</keyword>
<dbReference type="InterPro" id="IPR009056">
    <property type="entry name" value="Cyt_c-like_dom"/>
</dbReference>
<accession>A0A5C6ATD5</accession>